<evidence type="ECO:0000313" key="2">
    <source>
        <dbReference type="EMBL" id="RPA97150.1"/>
    </source>
</evidence>
<dbReference type="Proteomes" id="UP000276215">
    <property type="component" value="Unassembled WGS sequence"/>
</dbReference>
<evidence type="ECO:0000313" key="3">
    <source>
        <dbReference type="Proteomes" id="UP000276215"/>
    </source>
</evidence>
<protein>
    <submittedName>
        <fullName evidence="2">Uncharacterized protein</fullName>
    </submittedName>
</protein>
<accession>A0A3N4JL66</accession>
<keyword evidence="3" id="KW-1185">Reference proteome</keyword>
<feature type="transmembrane region" description="Helical" evidence="1">
    <location>
        <begin position="36"/>
        <end position="57"/>
    </location>
</feature>
<sequence>MFLKFFNPLLCLQNLFHETTFFSQKFRCCLAPFNYNKFYCIVVLLLSCFLCFSSLGLKKTSQYPHDQSMVCPELILDTMLLGFDICKCSKCSNCDITNNSL</sequence>
<evidence type="ECO:0000256" key="1">
    <source>
        <dbReference type="SAM" id="Phobius"/>
    </source>
</evidence>
<name>A0A3N4JL66_9PEZI</name>
<organism evidence="2 3">
    <name type="scientific">Choiromyces venosus 120613-1</name>
    <dbReference type="NCBI Taxonomy" id="1336337"/>
    <lineage>
        <taxon>Eukaryota</taxon>
        <taxon>Fungi</taxon>
        <taxon>Dikarya</taxon>
        <taxon>Ascomycota</taxon>
        <taxon>Pezizomycotina</taxon>
        <taxon>Pezizomycetes</taxon>
        <taxon>Pezizales</taxon>
        <taxon>Tuberaceae</taxon>
        <taxon>Choiromyces</taxon>
    </lineage>
</organism>
<dbReference type="AlphaFoldDB" id="A0A3N4JL66"/>
<keyword evidence="1" id="KW-0812">Transmembrane</keyword>
<keyword evidence="1" id="KW-1133">Transmembrane helix</keyword>
<reference evidence="2 3" key="1">
    <citation type="journal article" date="2018" name="Nat. Ecol. Evol.">
        <title>Pezizomycetes genomes reveal the molecular basis of ectomycorrhizal truffle lifestyle.</title>
        <authorList>
            <person name="Murat C."/>
            <person name="Payen T."/>
            <person name="Noel B."/>
            <person name="Kuo A."/>
            <person name="Morin E."/>
            <person name="Chen J."/>
            <person name="Kohler A."/>
            <person name="Krizsan K."/>
            <person name="Balestrini R."/>
            <person name="Da Silva C."/>
            <person name="Montanini B."/>
            <person name="Hainaut M."/>
            <person name="Levati E."/>
            <person name="Barry K.W."/>
            <person name="Belfiori B."/>
            <person name="Cichocki N."/>
            <person name="Clum A."/>
            <person name="Dockter R.B."/>
            <person name="Fauchery L."/>
            <person name="Guy J."/>
            <person name="Iotti M."/>
            <person name="Le Tacon F."/>
            <person name="Lindquist E.A."/>
            <person name="Lipzen A."/>
            <person name="Malagnac F."/>
            <person name="Mello A."/>
            <person name="Molinier V."/>
            <person name="Miyauchi S."/>
            <person name="Poulain J."/>
            <person name="Riccioni C."/>
            <person name="Rubini A."/>
            <person name="Sitrit Y."/>
            <person name="Splivallo R."/>
            <person name="Traeger S."/>
            <person name="Wang M."/>
            <person name="Zifcakova L."/>
            <person name="Wipf D."/>
            <person name="Zambonelli A."/>
            <person name="Paolocci F."/>
            <person name="Nowrousian M."/>
            <person name="Ottonello S."/>
            <person name="Baldrian P."/>
            <person name="Spatafora J.W."/>
            <person name="Henrissat B."/>
            <person name="Nagy L.G."/>
            <person name="Aury J.M."/>
            <person name="Wincker P."/>
            <person name="Grigoriev I.V."/>
            <person name="Bonfante P."/>
            <person name="Martin F.M."/>
        </authorList>
    </citation>
    <scope>NUCLEOTIDE SEQUENCE [LARGE SCALE GENOMIC DNA]</scope>
    <source>
        <strain evidence="2 3">120613-1</strain>
    </source>
</reference>
<proteinExistence type="predicted"/>
<gene>
    <name evidence="2" type="ORF">L873DRAFT_1151967</name>
</gene>
<keyword evidence="1" id="KW-0472">Membrane</keyword>
<dbReference type="EMBL" id="ML120407">
    <property type="protein sequence ID" value="RPA97150.1"/>
    <property type="molecule type" value="Genomic_DNA"/>
</dbReference>